<dbReference type="Pfam" id="PF00353">
    <property type="entry name" value="HemolysinCabind"/>
    <property type="match status" value="1"/>
</dbReference>
<dbReference type="Proteomes" id="UP000239589">
    <property type="component" value="Unassembled WGS sequence"/>
</dbReference>
<evidence type="ECO:0000256" key="2">
    <source>
        <dbReference type="ARBA" id="ARBA00022737"/>
    </source>
</evidence>
<keyword evidence="4" id="KW-0472">Membrane</keyword>
<dbReference type="Gene3D" id="2.150.10.10">
    <property type="entry name" value="Serralysin-like metalloprotease, C-terminal"/>
    <property type="match status" value="1"/>
</dbReference>
<dbReference type="Pfam" id="PF08309">
    <property type="entry name" value="LVIVD"/>
    <property type="match status" value="3"/>
</dbReference>
<gene>
    <name evidence="6" type="ORF">CUN59_13060</name>
</gene>
<dbReference type="GO" id="GO:0016477">
    <property type="term" value="P:cell migration"/>
    <property type="evidence" value="ECO:0007669"/>
    <property type="project" value="TreeGrafter"/>
</dbReference>
<keyword evidence="2" id="KW-0677">Repeat</keyword>
<evidence type="ECO:0000313" key="7">
    <source>
        <dbReference type="Proteomes" id="UP000239589"/>
    </source>
</evidence>
<evidence type="ECO:0000256" key="4">
    <source>
        <dbReference type="ARBA" id="ARBA00023136"/>
    </source>
</evidence>
<dbReference type="PROSITE" id="PS50268">
    <property type="entry name" value="CADHERIN_2"/>
    <property type="match status" value="1"/>
</dbReference>
<comment type="subcellular location">
    <subcellularLocation>
        <location evidence="1">Membrane</location>
    </subcellularLocation>
</comment>
<dbReference type="InterPro" id="IPR001343">
    <property type="entry name" value="Hemolysn_Ca-bd"/>
</dbReference>
<dbReference type="SUPFAM" id="SSF51120">
    <property type="entry name" value="beta-Roll"/>
    <property type="match status" value="1"/>
</dbReference>
<dbReference type="Gene3D" id="2.60.40.60">
    <property type="entry name" value="Cadherins"/>
    <property type="match status" value="1"/>
</dbReference>
<dbReference type="PRINTS" id="PR00205">
    <property type="entry name" value="CADHERIN"/>
</dbReference>
<dbReference type="GO" id="GO:0005509">
    <property type="term" value="F:calcium ion binding"/>
    <property type="evidence" value="ECO:0007669"/>
    <property type="project" value="InterPro"/>
</dbReference>
<keyword evidence="7" id="KW-1185">Reference proteome</keyword>
<dbReference type="InterPro" id="IPR015919">
    <property type="entry name" value="Cadherin-like_sf"/>
</dbReference>
<dbReference type="InterPro" id="IPR018511">
    <property type="entry name" value="Hemolysin-typ_Ca-bd_CS"/>
</dbReference>
<dbReference type="InterPro" id="IPR002126">
    <property type="entry name" value="Cadherin-like_dom"/>
</dbReference>
<evidence type="ECO:0000256" key="1">
    <source>
        <dbReference type="ARBA" id="ARBA00004370"/>
    </source>
</evidence>
<dbReference type="GO" id="GO:0016342">
    <property type="term" value="C:catenin complex"/>
    <property type="evidence" value="ECO:0007669"/>
    <property type="project" value="TreeGrafter"/>
</dbReference>
<feature type="domain" description="Cadherin" evidence="5">
    <location>
        <begin position="308"/>
        <end position="410"/>
    </location>
</feature>
<name>A0A2S6CT97_9CYAN</name>
<organism evidence="6 7">
    <name type="scientific">Cuspidothrix issatschenkoi CHARLIE-1</name>
    <dbReference type="NCBI Taxonomy" id="2052836"/>
    <lineage>
        <taxon>Bacteria</taxon>
        <taxon>Bacillati</taxon>
        <taxon>Cyanobacteriota</taxon>
        <taxon>Cyanophyceae</taxon>
        <taxon>Nostocales</taxon>
        <taxon>Aphanizomenonaceae</taxon>
        <taxon>Cuspidothrix</taxon>
    </lineage>
</organism>
<dbReference type="InterPro" id="IPR011049">
    <property type="entry name" value="Serralysin-like_metalloprot_C"/>
</dbReference>
<keyword evidence="3" id="KW-0106">Calcium</keyword>
<dbReference type="AlphaFoldDB" id="A0A2S6CT97"/>
<evidence type="ECO:0000313" key="6">
    <source>
        <dbReference type="EMBL" id="PPJ62922.1"/>
    </source>
</evidence>
<dbReference type="SUPFAM" id="SSF63825">
    <property type="entry name" value="YWTD domain"/>
    <property type="match status" value="1"/>
</dbReference>
<dbReference type="PRINTS" id="PR00313">
    <property type="entry name" value="CABNDNGRPT"/>
</dbReference>
<dbReference type="SMART" id="SM00112">
    <property type="entry name" value="CA"/>
    <property type="match status" value="1"/>
</dbReference>
<dbReference type="CDD" id="cd11304">
    <property type="entry name" value="Cadherin_repeat"/>
    <property type="match status" value="1"/>
</dbReference>
<dbReference type="GO" id="GO:0007156">
    <property type="term" value="P:homophilic cell adhesion via plasma membrane adhesion molecules"/>
    <property type="evidence" value="ECO:0007669"/>
    <property type="project" value="InterPro"/>
</dbReference>
<dbReference type="GO" id="GO:0008013">
    <property type="term" value="F:beta-catenin binding"/>
    <property type="evidence" value="ECO:0007669"/>
    <property type="project" value="TreeGrafter"/>
</dbReference>
<dbReference type="GO" id="GO:0045296">
    <property type="term" value="F:cadherin binding"/>
    <property type="evidence" value="ECO:0007669"/>
    <property type="project" value="TreeGrafter"/>
</dbReference>
<dbReference type="SUPFAM" id="SSF49313">
    <property type="entry name" value="Cadherin-like"/>
    <property type="match status" value="1"/>
</dbReference>
<dbReference type="PANTHER" id="PTHR24027">
    <property type="entry name" value="CADHERIN-23"/>
    <property type="match status" value="1"/>
</dbReference>
<evidence type="ECO:0000259" key="5">
    <source>
        <dbReference type="PROSITE" id="PS50268"/>
    </source>
</evidence>
<dbReference type="PROSITE" id="PS00330">
    <property type="entry name" value="HEMOLYSIN_CALCIUM"/>
    <property type="match status" value="3"/>
</dbReference>
<dbReference type="RefSeq" id="WP_133164022.1">
    <property type="nucleotide sequence ID" value="NZ_PGEM01000088.1"/>
</dbReference>
<feature type="non-terminal residue" evidence="6">
    <location>
        <position position="596"/>
    </location>
</feature>
<dbReference type="PANTHER" id="PTHR24027:SF442">
    <property type="entry name" value="PROTOCADHERIN-15 ISOFORM X1"/>
    <property type="match status" value="1"/>
</dbReference>
<sequence>MLNKSLPNQISTVVFIDTAVSDYQTLQTGVVQGVESVIISPNRDGIEQITEFFRQHTPISTVHIVSHGSPGCLYLGNGQLNLDNISKYADLLQTWQSKSILLYGCNVAAGDAGEEFIHKLHQITTATISASTTKTGNAALGGNWQLEVNIPVTETFHGTSLHLSDIVADTLNTYQGIFAPTLVGEWDFLYHACAVTVAGNYAYAVGAGLKIIDISNPTTPTLKGSYNTSGAARGVQVVGNYAYVADWNSGLQIIDISNPTTPTLKSSYDTSNLAWDVKVVGNYAYVADGFGGLKIINVSEFTNQAPTNLTLFTSTVAENQIIGTVVGNLSSTDPNTGDTFTYSLVTGDGATDNNFFTITNNQLTTNSVFDFETKNSYSIRVKTTDQGGLSFEKQLTIGVTDVNENFTTTSQQNIIVVQNGDNTITSTFANLQQNDTLQVGTGTDTLIITGGTVDDSISINANNTPNQLDIPGTTVLGFERFDLSGFAGTVSFNGTAGNDWIKGGTGNDDLTGGDGNDYLNGGTGADLLIGGGGNDTYVLDNTGDIIAEGLNGGIDTVESSITWTLKTNLENLTLTGTTAINGTGNNLNNIITGNSA</sequence>
<protein>
    <recommendedName>
        <fullName evidence="5">Cadherin domain-containing protein</fullName>
    </recommendedName>
</protein>
<dbReference type="Pfam" id="PF14252">
    <property type="entry name" value="DUF4347"/>
    <property type="match status" value="1"/>
</dbReference>
<dbReference type="Pfam" id="PF00028">
    <property type="entry name" value="Cadherin"/>
    <property type="match status" value="1"/>
</dbReference>
<dbReference type="EMBL" id="PGEM01000088">
    <property type="protein sequence ID" value="PPJ62922.1"/>
    <property type="molecule type" value="Genomic_DNA"/>
</dbReference>
<accession>A0A2S6CT97</accession>
<reference evidence="6 7" key="1">
    <citation type="submission" date="2018-02" db="EMBL/GenBank/DDBJ databases">
        <title>Discovery of a pederin family compound in a non-symbiotic bloom-forming cyanobacterium.</title>
        <authorList>
            <person name="Kust A."/>
            <person name="Mares J."/>
            <person name="Jokela J."/>
            <person name="Urajova P."/>
            <person name="Hajek J."/>
            <person name="Saurav K."/>
            <person name="Voracova K."/>
            <person name="Fewer D.P."/>
            <person name="Haapaniemi E."/>
            <person name="Permi P."/>
            <person name="Rehakova K."/>
            <person name="Sivonen K."/>
            <person name="Hrouzek P."/>
        </authorList>
    </citation>
    <scope>NUCLEOTIDE SEQUENCE [LARGE SCALE GENOMIC DNA]</scope>
    <source>
        <strain evidence="6 7">CHARLIE-1</strain>
    </source>
</reference>
<evidence type="ECO:0000256" key="3">
    <source>
        <dbReference type="ARBA" id="ARBA00022837"/>
    </source>
</evidence>
<dbReference type="InterPro" id="IPR025592">
    <property type="entry name" value="DUF4347"/>
</dbReference>
<dbReference type="InterPro" id="IPR013211">
    <property type="entry name" value="LVIVD"/>
</dbReference>
<dbReference type="OrthoDB" id="494137at2"/>
<dbReference type="InterPro" id="IPR039808">
    <property type="entry name" value="Cadherin"/>
</dbReference>
<proteinExistence type="predicted"/>
<comment type="caution">
    <text evidence="6">The sequence shown here is derived from an EMBL/GenBank/DDBJ whole genome shotgun (WGS) entry which is preliminary data.</text>
</comment>